<evidence type="ECO:0000259" key="1">
    <source>
        <dbReference type="Pfam" id="PF07238"/>
    </source>
</evidence>
<name>A0ABX8WSZ3_9GAMM</name>
<evidence type="ECO:0000313" key="3">
    <source>
        <dbReference type="Proteomes" id="UP000824755"/>
    </source>
</evidence>
<proteinExistence type="predicted"/>
<dbReference type="Pfam" id="PF07238">
    <property type="entry name" value="PilZ"/>
    <property type="match status" value="1"/>
</dbReference>
<sequence length="117" mass="12709">MPGAGGARQAIQTLALTTIDEVYAAYMPFVKHGGLFLKTTKRYSLGDPVFLVVTLPSSTERHAVACHVCWYTPARAQESRVEGIGLQFDDTNEAAMLRGQIETLLAGRETESATCTM</sequence>
<dbReference type="Proteomes" id="UP000824755">
    <property type="component" value="Chromosome"/>
</dbReference>
<dbReference type="InterPro" id="IPR009875">
    <property type="entry name" value="PilZ_domain"/>
</dbReference>
<accession>A0ABX8WSZ3</accession>
<feature type="domain" description="PilZ" evidence="1">
    <location>
        <begin position="18"/>
        <end position="106"/>
    </location>
</feature>
<dbReference type="Gene3D" id="2.40.10.220">
    <property type="entry name" value="predicted glycosyltransferase like domains"/>
    <property type="match status" value="1"/>
</dbReference>
<dbReference type="EMBL" id="CP080544">
    <property type="protein sequence ID" value="QYR53955.1"/>
    <property type="molecule type" value="Genomic_DNA"/>
</dbReference>
<protein>
    <submittedName>
        <fullName evidence="2">PilZ domain-containing protein</fullName>
    </submittedName>
</protein>
<organism evidence="2 3">
    <name type="scientific">Lysobacter soyae</name>
    <dbReference type="NCBI Taxonomy" id="2764185"/>
    <lineage>
        <taxon>Bacteria</taxon>
        <taxon>Pseudomonadati</taxon>
        <taxon>Pseudomonadota</taxon>
        <taxon>Gammaproteobacteria</taxon>
        <taxon>Lysobacterales</taxon>
        <taxon>Lysobacteraceae</taxon>
        <taxon>Lysobacter</taxon>
    </lineage>
</organism>
<gene>
    <name evidence="2" type="ORF">H8L67_06240</name>
</gene>
<keyword evidence="3" id="KW-1185">Reference proteome</keyword>
<reference evidence="2 3" key="1">
    <citation type="submission" date="2021-08" db="EMBL/GenBank/DDBJ databases">
        <title>Lysobacter sp. strain CJ11 Genome sequencing and assembly.</title>
        <authorList>
            <person name="Kim I."/>
        </authorList>
    </citation>
    <scope>NUCLEOTIDE SEQUENCE [LARGE SCALE GENOMIC DNA]</scope>
    <source>
        <strain evidence="2 3">CJ11</strain>
    </source>
</reference>
<evidence type="ECO:0000313" key="2">
    <source>
        <dbReference type="EMBL" id="QYR53955.1"/>
    </source>
</evidence>